<dbReference type="InterPro" id="IPR011250">
    <property type="entry name" value="OMP/PagP_B-barrel"/>
</dbReference>
<sequence>MQQKKDIYKSFNSKKIMKKLILSAAIMLASVGAYAQHAVGSINLQPKIGMNVAMLTDADKADPRIGLAAGLEAEYQATDLLSISAGVMYSMQGNKYNWSYDKYSATVTNKLDYVNIPIMANVYVVPGLAVKLGIQPGFLVSDKATSKVDTGSDKVNKLLNKNLPEGKLGAKSFDFSIPVGISYEYANFQLDARYNFGVTKVFDVEGSKAKNSVFQITLGYKFAL</sequence>
<dbReference type="EMBL" id="AWUY01000282">
    <property type="protein sequence ID" value="ERJ71721.1"/>
    <property type="molecule type" value="Genomic_DNA"/>
</dbReference>
<protein>
    <recommendedName>
        <fullName evidence="2">Outer membrane protein beta-barrel domain-containing protein</fullName>
    </recommendedName>
</protein>
<name>A0ABP2Y425_9BACT</name>
<feature type="chain" id="PRO_5046610467" description="Outer membrane protein beta-barrel domain-containing protein" evidence="1">
    <location>
        <begin position="36"/>
        <end position="224"/>
    </location>
</feature>
<dbReference type="Proteomes" id="UP000016660">
    <property type="component" value="Unassembled WGS sequence"/>
</dbReference>
<keyword evidence="4" id="KW-1185">Reference proteome</keyword>
<accession>A0ABP2Y425</accession>
<comment type="caution">
    <text evidence="3">The sequence shown here is derived from an EMBL/GenBank/DDBJ whole genome shotgun (WGS) entry which is preliminary data.</text>
</comment>
<evidence type="ECO:0000313" key="4">
    <source>
        <dbReference type="Proteomes" id="UP000016660"/>
    </source>
</evidence>
<feature type="signal peptide" evidence="1">
    <location>
        <begin position="1"/>
        <end position="35"/>
    </location>
</feature>
<proteinExistence type="predicted"/>
<dbReference type="Pfam" id="PF13568">
    <property type="entry name" value="OMP_b-brl_2"/>
    <property type="match status" value="1"/>
</dbReference>
<dbReference type="InterPro" id="IPR025665">
    <property type="entry name" value="Beta-barrel_OMP_2"/>
</dbReference>
<evidence type="ECO:0000256" key="1">
    <source>
        <dbReference type="SAM" id="SignalP"/>
    </source>
</evidence>
<keyword evidence="1" id="KW-0732">Signal</keyword>
<feature type="domain" description="Outer membrane protein beta-barrel" evidence="2">
    <location>
        <begin position="35"/>
        <end position="203"/>
    </location>
</feature>
<dbReference type="SUPFAM" id="SSF56925">
    <property type="entry name" value="OMPA-like"/>
    <property type="match status" value="1"/>
</dbReference>
<organism evidence="3 4">
    <name type="scientific">Prevotella disiens JCM 6334 = ATCC 29426</name>
    <dbReference type="NCBI Taxonomy" id="1235811"/>
    <lineage>
        <taxon>Bacteria</taxon>
        <taxon>Pseudomonadati</taxon>
        <taxon>Bacteroidota</taxon>
        <taxon>Bacteroidia</taxon>
        <taxon>Bacteroidales</taxon>
        <taxon>Prevotellaceae</taxon>
        <taxon>Prevotella</taxon>
    </lineage>
</organism>
<evidence type="ECO:0000259" key="2">
    <source>
        <dbReference type="Pfam" id="PF13568"/>
    </source>
</evidence>
<reference evidence="3 4" key="1">
    <citation type="submission" date="2013-06" db="EMBL/GenBank/DDBJ databases">
        <authorList>
            <person name="Weinstock G."/>
            <person name="Sodergren E."/>
            <person name="Lobos E.A."/>
            <person name="Fulton L."/>
            <person name="Fulton R."/>
            <person name="Courtney L."/>
            <person name="Fronick C."/>
            <person name="O'Laughlin M."/>
            <person name="Godfrey J."/>
            <person name="Wilson R.M."/>
            <person name="Miner T."/>
            <person name="Farmer C."/>
            <person name="Delehaunty K."/>
            <person name="Cordes M."/>
            <person name="Minx P."/>
            <person name="Tomlinson C."/>
            <person name="Chen J."/>
            <person name="Wollam A."/>
            <person name="Pepin K.H."/>
            <person name="Bhonagiri V."/>
            <person name="Zhang X."/>
            <person name="Warren W."/>
            <person name="Mitreva M."/>
            <person name="Mardis E.R."/>
            <person name="Wilson R.K."/>
        </authorList>
    </citation>
    <scope>NUCLEOTIDE SEQUENCE [LARGE SCALE GENOMIC DNA]</scope>
    <source>
        <strain evidence="3 4">ATCC 29426</strain>
    </source>
</reference>
<gene>
    <name evidence="3" type="ORF">HMPREF0653_02545</name>
</gene>
<evidence type="ECO:0000313" key="3">
    <source>
        <dbReference type="EMBL" id="ERJ71721.1"/>
    </source>
</evidence>